<reference evidence="1" key="1">
    <citation type="submission" date="2021-02" db="EMBL/GenBank/DDBJ databases">
        <authorList>
            <person name="Nowell W R."/>
        </authorList>
    </citation>
    <scope>NUCLEOTIDE SEQUENCE</scope>
</reference>
<dbReference type="AlphaFoldDB" id="A0A814JG05"/>
<evidence type="ECO:0000313" key="2">
    <source>
        <dbReference type="Proteomes" id="UP000663870"/>
    </source>
</evidence>
<proteinExistence type="predicted"/>
<name>A0A814JG05_9BILA</name>
<dbReference type="Proteomes" id="UP000663870">
    <property type="component" value="Unassembled WGS sequence"/>
</dbReference>
<comment type="caution">
    <text evidence="1">The sequence shown here is derived from an EMBL/GenBank/DDBJ whole genome shotgun (WGS) entry which is preliminary data.</text>
</comment>
<evidence type="ECO:0000313" key="1">
    <source>
        <dbReference type="EMBL" id="CAF1036944.1"/>
    </source>
</evidence>
<organism evidence="1 2">
    <name type="scientific">Rotaria sordida</name>
    <dbReference type="NCBI Taxonomy" id="392033"/>
    <lineage>
        <taxon>Eukaryota</taxon>
        <taxon>Metazoa</taxon>
        <taxon>Spiralia</taxon>
        <taxon>Gnathifera</taxon>
        <taxon>Rotifera</taxon>
        <taxon>Eurotatoria</taxon>
        <taxon>Bdelloidea</taxon>
        <taxon>Philodinida</taxon>
        <taxon>Philodinidae</taxon>
        <taxon>Rotaria</taxon>
    </lineage>
</organism>
<keyword evidence="2" id="KW-1185">Reference proteome</keyword>
<protein>
    <submittedName>
        <fullName evidence="1">Uncharacterized protein</fullName>
    </submittedName>
</protein>
<accession>A0A814JG05</accession>
<gene>
    <name evidence="1" type="ORF">JXQ802_LOCUS15944</name>
</gene>
<sequence>MKSDISDSNENSTQSKRKRCSLCEHSMNKKTSTKCCNCSDKLFRQQYSSTSSAKQNNTSVETVAPSITAPRFLSISSHLQQTIVDEIIKKPTYFRGSKDDVYD</sequence>
<dbReference type="EMBL" id="CAJNOL010000378">
    <property type="protein sequence ID" value="CAF1036944.1"/>
    <property type="molecule type" value="Genomic_DNA"/>
</dbReference>